<keyword evidence="3" id="KW-1003">Cell membrane</keyword>
<dbReference type="InParanoid" id="C7Q1W2"/>
<gene>
    <name evidence="9" type="ordered locus">Caci_6822</name>
</gene>
<proteinExistence type="inferred from homology"/>
<sequence precursor="true">MLGSIGRLAVERPKAVLIAASVLLVAMVAVGVGAFGVLKSGGFDDTGSPSWKSQQAINAQFGGQANLILVVGARTGAIDQGTAAQAGQTLTRELSADHGVSNVVSYFADHSPSLRATDGRSAMVLVRVLGDDTTVGKTTDRLLTGYVKDNAAVTVQAGGEAAVNHNVTTQVTKDLAKAESIAIPLTLILLVLAFGSLVAALLPLAIGLVAILGTFAELAILGRITDVSVFAINLTTALGLGLGIDYALLMVARFREYLSQGKSVPDAVQGTMRTAGRTIAFSALTVAAALAALLVFPFYFLRSFAYAGIGVVAIAAGSALIIMPALLSALGTRVNAGRLPWARNAQQGSAAPAWGRLASAVMKRPALMALPVVAILAFLATPLLGASFGTPDETVLPTSAPARQAADVLHNDFQGNQATAMQIITTGPADTSSVATYAAKLSTLPGAVRVDSSAGSYAHGASLGTGPSDTGMATATAQRLTVFTSADGHSGAAEQLVRDARAVPGPGGTSTLIGGDTARLIDSEHGITARLPYAIAWVVLTTFIVLFLFTGSVTQPLRALVLNTLGLSASIGTMVWIFQKGHLSGALGFTPRPMDTAMTVLLFCIAFGLSMDYEVFLTSRIKELHALGADLHLSVSEGLARTGRIVSTAAGLLAVSFFAFGTASVSFLQFFGLGCGLAILIDALLIRGILVPAAMRLLGRSAWWAPGPLRRLHERIGVSEGADEDAEDQFGELVGTSRAGG</sequence>
<dbReference type="PANTHER" id="PTHR33406">
    <property type="entry name" value="MEMBRANE PROTEIN MJ1562-RELATED"/>
    <property type="match status" value="1"/>
</dbReference>
<dbReference type="Pfam" id="PF03176">
    <property type="entry name" value="MMPL"/>
    <property type="match status" value="2"/>
</dbReference>
<dbReference type="eggNOG" id="COG2409">
    <property type="taxonomic scope" value="Bacteria"/>
</dbReference>
<protein>
    <submittedName>
        <fullName evidence="9">Integral membrane protein</fullName>
    </submittedName>
</protein>
<dbReference type="HOGENOM" id="CLU_005108_5_1_11"/>
<feature type="transmembrane region" description="Helical" evidence="7">
    <location>
        <begin position="15"/>
        <end position="38"/>
    </location>
</feature>
<dbReference type="SUPFAM" id="SSF82866">
    <property type="entry name" value="Multidrug efflux transporter AcrB transmembrane domain"/>
    <property type="match status" value="2"/>
</dbReference>
<dbReference type="RefSeq" id="WP_015795391.1">
    <property type="nucleotide sequence ID" value="NC_013131.1"/>
</dbReference>
<dbReference type="KEGG" id="cai:Caci_6822"/>
<dbReference type="Gene3D" id="1.20.1640.10">
    <property type="entry name" value="Multidrug efflux transporter AcrB transmembrane domain"/>
    <property type="match status" value="2"/>
</dbReference>
<reference evidence="9 10" key="1">
    <citation type="journal article" date="2009" name="Stand. Genomic Sci.">
        <title>Complete genome sequence of Catenulispora acidiphila type strain (ID 139908).</title>
        <authorList>
            <person name="Copeland A."/>
            <person name="Lapidus A."/>
            <person name="Glavina Del Rio T."/>
            <person name="Nolan M."/>
            <person name="Lucas S."/>
            <person name="Chen F."/>
            <person name="Tice H."/>
            <person name="Cheng J.F."/>
            <person name="Bruce D."/>
            <person name="Goodwin L."/>
            <person name="Pitluck S."/>
            <person name="Mikhailova N."/>
            <person name="Pati A."/>
            <person name="Ivanova N."/>
            <person name="Mavromatis K."/>
            <person name="Chen A."/>
            <person name="Palaniappan K."/>
            <person name="Chain P."/>
            <person name="Land M."/>
            <person name="Hauser L."/>
            <person name="Chang Y.J."/>
            <person name="Jeffries C.D."/>
            <person name="Chertkov O."/>
            <person name="Brettin T."/>
            <person name="Detter J.C."/>
            <person name="Han C."/>
            <person name="Ali Z."/>
            <person name="Tindall B.J."/>
            <person name="Goker M."/>
            <person name="Bristow J."/>
            <person name="Eisen J.A."/>
            <person name="Markowitz V."/>
            <person name="Hugenholtz P."/>
            <person name="Kyrpides N.C."/>
            <person name="Klenk H.P."/>
        </authorList>
    </citation>
    <scope>NUCLEOTIDE SEQUENCE [LARGE SCALE GENOMIC DNA]</scope>
    <source>
        <strain evidence="10">DSM 44928 / JCM 14897 / NBRC 102108 / NRRL B-24433 / ID139908</strain>
    </source>
</reference>
<feature type="transmembrane region" description="Helical" evidence="7">
    <location>
        <begin position="560"/>
        <end position="578"/>
    </location>
</feature>
<keyword evidence="4 7" id="KW-0812">Transmembrane</keyword>
<evidence type="ECO:0000313" key="10">
    <source>
        <dbReference type="Proteomes" id="UP000000851"/>
    </source>
</evidence>
<comment type="similarity">
    <text evidence="2">Belongs to the resistance-nodulation-cell division (RND) (TC 2.A.6) family. MmpL subfamily.</text>
</comment>
<dbReference type="AlphaFoldDB" id="C7Q1W2"/>
<evidence type="ECO:0000259" key="8">
    <source>
        <dbReference type="PROSITE" id="PS50156"/>
    </source>
</evidence>
<comment type="subcellular location">
    <subcellularLocation>
        <location evidence="1">Cell membrane</location>
        <topology evidence="1">Multi-pass membrane protein</topology>
    </subcellularLocation>
</comment>
<name>C7Q1W2_CATAD</name>
<feature type="transmembrane region" description="Helical" evidence="7">
    <location>
        <begin position="279"/>
        <end position="300"/>
    </location>
</feature>
<dbReference type="PANTHER" id="PTHR33406:SF11">
    <property type="entry name" value="MEMBRANE PROTEIN SCO6666-RELATED"/>
    <property type="match status" value="1"/>
</dbReference>
<feature type="transmembrane region" description="Helical" evidence="7">
    <location>
        <begin position="227"/>
        <end position="252"/>
    </location>
</feature>
<dbReference type="GO" id="GO:0005886">
    <property type="term" value="C:plasma membrane"/>
    <property type="evidence" value="ECO:0007669"/>
    <property type="project" value="UniProtKB-SubCell"/>
</dbReference>
<feature type="transmembrane region" description="Helical" evidence="7">
    <location>
        <begin position="187"/>
        <end position="215"/>
    </location>
</feature>
<accession>C7Q1W2</accession>
<dbReference type="EMBL" id="CP001700">
    <property type="protein sequence ID" value="ACU75663.1"/>
    <property type="molecule type" value="Genomic_DNA"/>
</dbReference>
<evidence type="ECO:0000256" key="3">
    <source>
        <dbReference type="ARBA" id="ARBA00022475"/>
    </source>
</evidence>
<evidence type="ECO:0000256" key="4">
    <source>
        <dbReference type="ARBA" id="ARBA00022692"/>
    </source>
</evidence>
<feature type="transmembrane region" description="Helical" evidence="7">
    <location>
        <begin position="598"/>
        <end position="617"/>
    </location>
</feature>
<dbReference type="InterPro" id="IPR004869">
    <property type="entry name" value="MMPL_dom"/>
</dbReference>
<evidence type="ECO:0000313" key="9">
    <source>
        <dbReference type="EMBL" id="ACU75663.1"/>
    </source>
</evidence>
<evidence type="ECO:0000256" key="7">
    <source>
        <dbReference type="SAM" id="Phobius"/>
    </source>
</evidence>
<dbReference type="OrthoDB" id="7051771at2"/>
<keyword evidence="5 7" id="KW-1133">Transmembrane helix</keyword>
<dbReference type="PROSITE" id="PS50156">
    <property type="entry name" value="SSD"/>
    <property type="match status" value="1"/>
</dbReference>
<organism evidence="9 10">
    <name type="scientific">Catenulispora acidiphila (strain DSM 44928 / JCM 14897 / NBRC 102108 / NRRL B-24433 / ID139908)</name>
    <dbReference type="NCBI Taxonomy" id="479433"/>
    <lineage>
        <taxon>Bacteria</taxon>
        <taxon>Bacillati</taxon>
        <taxon>Actinomycetota</taxon>
        <taxon>Actinomycetes</taxon>
        <taxon>Catenulisporales</taxon>
        <taxon>Catenulisporaceae</taxon>
        <taxon>Catenulispora</taxon>
    </lineage>
</organism>
<evidence type="ECO:0000256" key="2">
    <source>
        <dbReference type="ARBA" id="ARBA00010157"/>
    </source>
</evidence>
<keyword evidence="6 7" id="KW-0472">Membrane</keyword>
<evidence type="ECO:0000256" key="5">
    <source>
        <dbReference type="ARBA" id="ARBA00022989"/>
    </source>
</evidence>
<keyword evidence="10" id="KW-1185">Reference proteome</keyword>
<feature type="transmembrane region" description="Helical" evidence="7">
    <location>
        <begin position="366"/>
        <end position="388"/>
    </location>
</feature>
<evidence type="ECO:0000256" key="1">
    <source>
        <dbReference type="ARBA" id="ARBA00004651"/>
    </source>
</evidence>
<dbReference type="InterPro" id="IPR000731">
    <property type="entry name" value="SSD"/>
</dbReference>
<feature type="transmembrane region" description="Helical" evidence="7">
    <location>
        <begin position="306"/>
        <end position="330"/>
    </location>
</feature>
<feature type="transmembrane region" description="Helical" evidence="7">
    <location>
        <begin position="638"/>
        <end position="661"/>
    </location>
</feature>
<feature type="transmembrane region" description="Helical" evidence="7">
    <location>
        <begin position="534"/>
        <end position="553"/>
    </location>
</feature>
<dbReference type="Proteomes" id="UP000000851">
    <property type="component" value="Chromosome"/>
</dbReference>
<feature type="transmembrane region" description="Helical" evidence="7">
    <location>
        <begin position="667"/>
        <end position="690"/>
    </location>
</feature>
<evidence type="ECO:0000256" key="6">
    <source>
        <dbReference type="ARBA" id="ARBA00023136"/>
    </source>
</evidence>
<feature type="domain" description="SSD" evidence="8">
    <location>
        <begin position="204"/>
        <end position="329"/>
    </location>
</feature>
<dbReference type="InterPro" id="IPR050545">
    <property type="entry name" value="Mycobact_MmpL"/>
</dbReference>